<evidence type="ECO:0000313" key="2">
    <source>
        <dbReference type="EMBL" id="KAE9535192.1"/>
    </source>
</evidence>
<reference evidence="2 3" key="1">
    <citation type="submission" date="2019-08" db="EMBL/GenBank/DDBJ databases">
        <title>The genome of the soybean aphid Biotype 1, its phylome, world population structure and adaptation to the North American continent.</title>
        <authorList>
            <person name="Giordano R."/>
            <person name="Donthu R.K."/>
            <person name="Hernandez A.G."/>
            <person name="Wright C.L."/>
            <person name="Zimin A.V."/>
        </authorList>
    </citation>
    <scope>NUCLEOTIDE SEQUENCE [LARGE SCALE GENOMIC DNA]</scope>
    <source>
        <tissue evidence="2">Whole aphids</tissue>
    </source>
</reference>
<sequence length="275" mass="33038">MLTLNRKHVVWYPHEEVRTVGRSIQWRRHEISSETRIFELKKYCKLFYFMDKSFISNQSCTKLIILYLIFTLLLIVRFWKFELVLSLSKKKKVYIVFITIIIKILYLRPKVIKGHFVFIIYKDELVSMSVIDIDTNLNVPFNIIYEILLCEFVLLFIKVFNQTKITLNTIYDIIYYRNNIILQIITIINTILINLNNTIKIVKKNFSLFTFVLHNIGYLYVSEYLDFSHIVKYFENMYFTQIKIAKNKKINIDSILNFDKVHTAVKNMIIHRSSI</sequence>
<feature type="transmembrane region" description="Helical" evidence="1">
    <location>
        <begin position="60"/>
        <end position="79"/>
    </location>
</feature>
<keyword evidence="1" id="KW-1133">Transmembrane helix</keyword>
<keyword evidence="1" id="KW-0812">Transmembrane</keyword>
<evidence type="ECO:0000313" key="3">
    <source>
        <dbReference type="Proteomes" id="UP000475862"/>
    </source>
</evidence>
<comment type="caution">
    <text evidence="2">The sequence shown here is derived from an EMBL/GenBank/DDBJ whole genome shotgun (WGS) entry which is preliminary data.</text>
</comment>
<evidence type="ECO:0000256" key="1">
    <source>
        <dbReference type="SAM" id="Phobius"/>
    </source>
</evidence>
<feature type="transmembrane region" description="Helical" evidence="1">
    <location>
        <begin position="180"/>
        <end position="199"/>
    </location>
</feature>
<dbReference type="Proteomes" id="UP000475862">
    <property type="component" value="Unassembled WGS sequence"/>
</dbReference>
<keyword evidence="1" id="KW-0472">Membrane</keyword>
<dbReference type="AlphaFoldDB" id="A0A6G0TNZ5"/>
<proteinExistence type="predicted"/>
<feature type="transmembrane region" description="Helical" evidence="1">
    <location>
        <begin position="91"/>
        <end position="107"/>
    </location>
</feature>
<protein>
    <submittedName>
        <fullName evidence="2">Uncharacterized protein</fullName>
    </submittedName>
</protein>
<keyword evidence="3" id="KW-1185">Reference proteome</keyword>
<feature type="transmembrane region" description="Helical" evidence="1">
    <location>
        <begin position="143"/>
        <end position="160"/>
    </location>
</feature>
<gene>
    <name evidence="2" type="ORF">AGLY_007925</name>
</gene>
<accession>A0A6G0TNZ5</accession>
<name>A0A6G0TNZ5_APHGL</name>
<organism evidence="2 3">
    <name type="scientific">Aphis glycines</name>
    <name type="common">Soybean aphid</name>
    <dbReference type="NCBI Taxonomy" id="307491"/>
    <lineage>
        <taxon>Eukaryota</taxon>
        <taxon>Metazoa</taxon>
        <taxon>Ecdysozoa</taxon>
        <taxon>Arthropoda</taxon>
        <taxon>Hexapoda</taxon>
        <taxon>Insecta</taxon>
        <taxon>Pterygota</taxon>
        <taxon>Neoptera</taxon>
        <taxon>Paraneoptera</taxon>
        <taxon>Hemiptera</taxon>
        <taxon>Sternorrhyncha</taxon>
        <taxon>Aphidomorpha</taxon>
        <taxon>Aphidoidea</taxon>
        <taxon>Aphididae</taxon>
        <taxon>Aphidini</taxon>
        <taxon>Aphis</taxon>
        <taxon>Aphis</taxon>
    </lineage>
</organism>
<dbReference type="EMBL" id="VYZN01000026">
    <property type="protein sequence ID" value="KAE9535192.1"/>
    <property type="molecule type" value="Genomic_DNA"/>
</dbReference>